<comment type="caution">
    <text evidence="1">The sequence shown here is derived from an EMBL/GenBank/DDBJ whole genome shotgun (WGS) entry which is preliminary data.</text>
</comment>
<sequence length="166" mass="17422">MLALAMSQAMALEVVADHGGVPAQPYYSPISNVSDPEIAGEPAPVRPPLAAAGLPRQVSVVDRLPVSSQLQPGRVARRAVSLPGMTPLFLVGYDNLSLQWLSVRAAQLQQLGATGVVVNAQTAAQLAELQRRVPGVPLVPESADDMASRLRLSGYPVLITATAIEQ</sequence>
<name>A0ABX5LYT1_9GAMM</name>
<evidence type="ECO:0000313" key="1">
    <source>
        <dbReference type="EMBL" id="PXF30456.1"/>
    </source>
</evidence>
<gene>
    <name evidence="1" type="ORF">WH50_15330</name>
</gene>
<proteinExistence type="predicted"/>
<dbReference type="Proteomes" id="UP000248090">
    <property type="component" value="Unassembled WGS sequence"/>
</dbReference>
<evidence type="ECO:0008006" key="3">
    <source>
        <dbReference type="Google" id="ProtNLM"/>
    </source>
</evidence>
<dbReference type="NCBIfam" id="TIGR03765">
    <property type="entry name" value="ICE_PFL_4695"/>
    <property type="match status" value="1"/>
</dbReference>
<dbReference type="Pfam" id="PF11072">
    <property type="entry name" value="DUF2859"/>
    <property type="match status" value="1"/>
</dbReference>
<reference evidence="1 2" key="1">
    <citation type="submission" date="2015-03" db="EMBL/GenBank/DDBJ databases">
        <authorList>
            <person name="Krishnan R."/>
            <person name="Midha S."/>
            <person name="Patil P.B."/>
            <person name="Rameshkumar N."/>
        </authorList>
    </citation>
    <scope>NUCLEOTIDE SEQUENCE [LARGE SCALE GENOMIC DNA]</scope>
    <source>
        <strain evidence="1 2">L1E11</strain>
    </source>
</reference>
<protein>
    <recommendedName>
        <fullName evidence="3">Integrating conjugative element protein</fullName>
    </recommendedName>
</protein>
<accession>A0ABX5LYT1</accession>
<dbReference type="InterPro" id="IPR021300">
    <property type="entry name" value="Integr_conj_element_PFL4695"/>
</dbReference>
<keyword evidence="2" id="KW-1185">Reference proteome</keyword>
<evidence type="ECO:0000313" key="2">
    <source>
        <dbReference type="Proteomes" id="UP000248090"/>
    </source>
</evidence>
<organism evidence="1 2">
    <name type="scientific">Pokkaliibacter plantistimulans</name>
    <dbReference type="NCBI Taxonomy" id="1635171"/>
    <lineage>
        <taxon>Bacteria</taxon>
        <taxon>Pseudomonadati</taxon>
        <taxon>Pseudomonadota</taxon>
        <taxon>Gammaproteobacteria</taxon>
        <taxon>Oceanospirillales</taxon>
        <taxon>Balneatrichaceae</taxon>
        <taxon>Pokkaliibacter</taxon>
    </lineage>
</organism>
<dbReference type="EMBL" id="LAPT01000076">
    <property type="protein sequence ID" value="PXF30456.1"/>
    <property type="molecule type" value="Genomic_DNA"/>
</dbReference>